<comment type="caution">
    <text evidence="1">The sequence shown here is derived from an EMBL/GenBank/DDBJ whole genome shotgun (WGS) entry which is preliminary data.</text>
</comment>
<accession>A0A5A7R9H1</accession>
<dbReference type="OrthoDB" id="1800793at2759"/>
<name>A0A5A7R9H1_STRAF</name>
<reference evidence="2" key="1">
    <citation type="journal article" date="2019" name="Curr. Biol.">
        <title>Genome Sequence of Striga asiatica Provides Insight into the Evolution of Plant Parasitism.</title>
        <authorList>
            <person name="Yoshida S."/>
            <person name="Kim S."/>
            <person name="Wafula E.K."/>
            <person name="Tanskanen J."/>
            <person name="Kim Y.M."/>
            <person name="Honaas L."/>
            <person name="Yang Z."/>
            <person name="Spallek T."/>
            <person name="Conn C.E."/>
            <person name="Ichihashi Y."/>
            <person name="Cheong K."/>
            <person name="Cui S."/>
            <person name="Der J.P."/>
            <person name="Gundlach H."/>
            <person name="Jiao Y."/>
            <person name="Hori C."/>
            <person name="Ishida J.K."/>
            <person name="Kasahara H."/>
            <person name="Kiba T."/>
            <person name="Kim M.S."/>
            <person name="Koo N."/>
            <person name="Laohavisit A."/>
            <person name="Lee Y.H."/>
            <person name="Lumba S."/>
            <person name="McCourt P."/>
            <person name="Mortimer J.C."/>
            <person name="Mutuku J.M."/>
            <person name="Nomura T."/>
            <person name="Sasaki-Sekimoto Y."/>
            <person name="Seto Y."/>
            <person name="Wang Y."/>
            <person name="Wakatake T."/>
            <person name="Sakakibara H."/>
            <person name="Demura T."/>
            <person name="Yamaguchi S."/>
            <person name="Yoneyama K."/>
            <person name="Manabe R.I."/>
            <person name="Nelson D.C."/>
            <person name="Schulman A.H."/>
            <person name="Timko M.P."/>
            <person name="dePamphilis C.W."/>
            <person name="Choi D."/>
            <person name="Shirasu K."/>
        </authorList>
    </citation>
    <scope>NUCLEOTIDE SEQUENCE [LARGE SCALE GENOMIC DNA]</scope>
    <source>
        <strain evidence="2">cv. UVA1</strain>
    </source>
</reference>
<evidence type="ECO:0000313" key="1">
    <source>
        <dbReference type="EMBL" id="GER54373.1"/>
    </source>
</evidence>
<gene>
    <name evidence="1" type="ORF">STAS_31952</name>
</gene>
<sequence>MPARYSAILRNMGIARSKCGRGGLHHPPWSLGSARLGGQKLVAVMRMDGPPALHHLPPCAASHLSSKQAPQLSPLLNRAVLSAAVFTPYPWLYKFPYPHAPPVHLGKKERKTKVSDYGIRGFFDRLGLRTHGAGGVAAAVEGGVSGFPGAAGVDAGDSGLRYREEAEGGG</sequence>
<proteinExistence type="predicted"/>
<organism evidence="1 2">
    <name type="scientific">Striga asiatica</name>
    <name type="common">Asiatic witchweed</name>
    <name type="synonym">Buchnera asiatica</name>
    <dbReference type="NCBI Taxonomy" id="4170"/>
    <lineage>
        <taxon>Eukaryota</taxon>
        <taxon>Viridiplantae</taxon>
        <taxon>Streptophyta</taxon>
        <taxon>Embryophyta</taxon>
        <taxon>Tracheophyta</taxon>
        <taxon>Spermatophyta</taxon>
        <taxon>Magnoliopsida</taxon>
        <taxon>eudicotyledons</taxon>
        <taxon>Gunneridae</taxon>
        <taxon>Pentapetalae</taxon>
        <taxon>asterids</taxon>
        <taxon>lamiids</taxon>
        <taxon>Lamiales</taxon>
        <taxon>Orobanchaceae</taxon>
        <taxon>Buchnereae</taxon>
        <taxon>Striga</taxon>
    </lineage>
</organism>
<protein>
    <submittedName>
        <fullName evidence="1">Rhodanese/Cell cycle control phosphatasesuperfamily protein</fullName>
    </submittedName>
</protein>
<evidence type="ECO:0000313" key="2">
    <source>
        <dbReference type="Proteomes" id="UP000325081"/>
    </source>
</evidence>
<dbReference type="EMBL" id="BKCP01011070">
    <property type="protein sequence ID" value="GER54373.1"/>
    <property type="molecule type" value="Genomic_DNA"/>
</dbReference>
<keyword evidence="2" id="KW-1185">Reference proteome</keyword>
<dbReference type="Proteomes" id="UP000325081">
    <property type="component" value="Unassembled WGS sequence"/>
</dbReference>
<dbReference type="AlphaFoldDB" id="A0A5A7R9H1"/>